<dbReference type="PANTHER" id="PTHR43751:SF3">
    <property type="entry name" value="SULFATASE N-TERMINAL DOMAIN-CONTAINING PROTEIN"/>
    <property type="match status" value="1"/>
</dbReference>
<dbReference type="InterPro" id="IPR052701">
    <property type="entry name" value="GAG_Ulvan_Degrading_Sulfatases"/>
</dbReference>
<dbReference type="InterPro" id="IPR017850">
    <property type="entry name" value="Alkaline_phosphatase_core_sf"/>
</dbReference>
<accession>A0A4R1R6L1</accession>
<gene>
    <name evidence="2" type="ORF">EDD76_101196</name>
</gene>
<proteinExistence type="predicted"/>
<dbReference type="Pfam" id="PF00884">
    <property type="entry name" value="Sulfatase"/>
    <property type="match status" value="1"/>
</dbReference>
<protein>
    <submittedName>
        <fullName evidence="2">Putative sulfatase</fullName>
    </submittedName>
</protein>
<comment type="caution">
    <text evidence="2">The sequence shown here is derived from an EMBL/GenBank/DDBJ whole genome shotgun (WGS) entry which is preliminary data.</text>
</comment>
<evidence type="ECO:0000313" key="3">
    <source>
        <dbReference type="Proteomes" id="UP000295718"/>
    </source>
</evidence>
<dbReference type="CDD" id="cd16152">
    <property type="entry name" value="sulfatase_like"/>
    <property type="match status" value="1"/>
</dbReference>
<feature type="domain" description="Sulfatase N-terminal" evidence="1">
    <location>
        <begin position="8"/>
        <end position="340"/>
    </location>
</feature>
<evidence type="ECO:0000259" key="1">
    <source>
        <dbReference type="Pfam" id="PF00884"/>
    </source>
</evidence>
<dbReference type="Proteomes" id="UP000295718">
    <property type="component" value="Unassembled WGS sequence"/>
</dbReference>
<dbReference type="PANTHER" id="PTHR43751">
    <property type="entry name" value="SULFATASE"/>
    <property type="match status" value="1"/>
</dbReference>
<dbReference type="EMBL" id="SLUO01000001">
    <property type="protein sequence ID" value="TCL61099.1"/>
    <property type="molecule type" value="Genomic_DNA"/>
</dbReference>
<dbReference type="AlphaFoldDB" id="A0A4R1R6L1"/>
<name>A0A4R1R6L1_9FIRM</name>
<dbReference type="InterPro" id="IPR000917">
    <property type="entry name" value="Sulfatase_N"/>
</dbReference>
<dbReference type="STRING" id="1469948.GCA_000732725_02573"/>
<organism evidence="2 3">
    <name type="scientific">Kineothrix alysoides</name>
    <dbReference type="NCBI Taxonomy" id="1469948"/>
    <lineage>
        <taxon>Bacteria</taxon>
        <taxon>Bacillati</taxon>
        <taxon>Bacillota</taxon>
        <taxon>Clostridia</taxon>
        <taxon>Lachnospirales</taxon>
        <taxon>Lachnospiraceae</taxon>
        <taxon>Kineothrix</taxon>
    </lineage>
</organism>
<sequence length="454" mass="51214">MVIIMDKPNILFYFSDQQRWDTIGCYGQPLPTTPNLDKLAGKGVVFEEAYTPQPVCGPCRAIFQTGLYPTQTGCFKNGISLPDDVKTVADYMYDAGYDCAYIGKWHLASDDAESTKPEADYATSAIPPEKRGGYKGFWRASDILEFTSHGYDGYVYDENMNKCEFNGYRVDKITDYALEYLENCDGKQPFFMTISHIEPHHQNDRKHYEGPDGSKEVFKDFVLPGDLEALGGNAREEYPDYLGCCKSLDDNLGRVVEKLKQKGLYENTIIVYSSDHGSHFQTRNKDSHLNGGDDYKRSCHSSALHVPLIISGPGFRGGRRIGELVSTISLPKTFLAMAGIHVKDAMAGENMQEVLEGSAQGKENAVFAQISESRVGRCIRTQDYLFSVYAPDKNGFEYADSDLYAPDFLYDLKKDPYELYNVVNDEAYKEIKEDMKKLLIREMKKAGEREPVIQ</sequence>
<reference evidence="2 3" key="1">
    <citation type="submission" date="2019-03" db="EMBL/GenBank/DDBJ databases">
        <title>Genomic Encyclopedia of Type Strains, Phase IV (KMG-IV): sequencing the most valuable type-strain genomes for metagenomic binning, comparative biology and taxonomic classification.</title>
        <authorList>
            <person name="Goeker M."/>
        </authorList>
    </citation>
    <scope>NUCLEOTIDE SEQUENCE [LARGE SCALE GENOMIC DNA]</scope>
    <source>
        <strain evidence="2 3">DSM 100556</strain>
    </source>
</reference>
<evidence type="ECO:0000313" key="2">
    <source>
        <dbReference type="EMBL" id="TCL61099.1"/>
    </source>
</evidence>
<dbReference type="SUPFAM" id="SSF53649">
    <property type="entry name" value="Alkaline phosphatase-like"/>
    <property type="match status" value="1"/>
</dbReference>
<keyword evidence="3" id="KW-1185">Reference proteome</keyword>
<dbReference type="Gene3D" id="3.40.720.10">
    <property type="entry name" value="Alkaline Phosphatase, subunit A"/>
    <property type="match status" value="2"/>
</dbReference>